<organism evidence="3 4">
    <name type="scientific">Marispirochaeta aestuarii</name>
    <dbReference type="NCBI Taxonomy" id="1963862"/>
    <lineage>
        <taxon>Bacteria</taxon>
        <taxon>Pseudomonadati</taxon>
        <taxon>Spirochaetota</taxon>
        <taxon>Spirochaetia</taxon>
        <taxon>Spirochaetales</taxon>
        <taxon>Spirochaetaceae</taxon>
        <taxon>Marispirochaeta</taxon>
    </lineage>
</organism>
<dbReference type="OrthoDB" id="350339at2"/>
<feature type="transmembrane region" description="Helical" evidence="1">
    <location>
        <begin position="139"/>
        <end position="163"/>
    </location>
</feature>
<evidence type="ECO:0000313" key="3">
    <source>
        <dbReference type="EMBL" id="ORC37889.1"/>
    </source>
</evidence>
<dbReference type="AlphaFoldDB" id="A0A1Y1S2F1"/>
<sequence>MTSAGLRAVLSLFLTCVASLLYAAPQVVSVHLLPPEFYVGDTVELRIILRSDEADTIRPPAVLPAVDWVFFHGARVEQRGGNHELRIFFSSFSPGTRTLPELDFGSYVLSGMKIHTSSILENEGELEDIRGQLYLPGTFTLLIITVLVVLIGPLALIAVSGILRERLRSAAVLLARKRPYWRLRRDLKELSSQALMMPDRDFYYRLSDSVRSYISRRTGWDCITTTIHEIRSMMQSLFPKGDIAMRLIHFLEYADMIKFAGVEAGSARKGDDILRLGELASAVEEECRLRDRDKQEDADVDI</sequence>
<evidence type="ECO:0000256" key="2">
    <source>
        <dbReference type="SAM" id="SignalP"/>
    </source>
</evidence>
<keyword evidence="2" id="KW-0732">Signal</keyword>
<name>A0A1Y1S2F1_9SPIO</name>
<dbReference type="STRING" id="1963862.B4O97_02500"/>
<evidence type="ECO:0000256" key="1">
    <source>
        <dbReference type="SAM" id="Phobius"/>
    </source>
</evidence>
<gene>
    <name evidence="3" type="ORF">B4O97_02500</name>
</gene>
<proteinExistence type="predicted"/>
<dbReference type="Proteomes" id="UP000192343">
    <property type="component" value="Unassembled WGS sequence"/>
</dbReference>
<dbReference type="EMBL" id="MWQY01000002">
    <property type="protein sequence ID" value="ORC37889.1"/>
    <property type="molecule type" value="Genomic_DNA"/>
</dbReference>
<comment type="caution">
    <text evidence="3">The sequence shown here is derived from an EMBL/GenBank/DDBJ whole genome shotgun (WGS) entry which is preliminary data.</text>
</comment>
<accession>A0A1Y1S2F1</accession>
<dbReference type="RefSeq" id="WP_083047995.1">
    <property type="nucleotide sequence ID" value="NZ_MWQY01000002.1"/>
</dbReference>
<protein>
    <recommendedName>
        <fullName evidence="5">DUF4129 domain-containing protein</fullName>
    </recommendedName>
</protein>
<evidence type="ECO:0008006" key="5">
    <source>
        <dbReference type="Google" id="ProtNLM"/>
    </source>
</evidence>
<keyword evidence="1" id="KW-1133">Transmembrane helix</keyword>
<feature type="chain" id="PRO_5012914641" description="DUF4129 domain-containing protein" evidence="2">
    <location>
        <begin position="24"/>
        <end position="302"/>
    </location>
</feature>
<feature type="signal peptide" evidence="2">
    <location>
        <begin position="1"/>
        <end position="23"/>
    </location>
</feature>
<keyword evidence="1" id="KW-0472">Membrane</keyword>
<keyword evidence="1" id="KW-0812">Transmembrane</keyword>
<reference evidence="3 4" key="1">
    <citation type="submission" date="2017-03" db="EMBL/GenBank/DDBJ databases">
        <title>Draft Genome sequence of Marispirochaeta sp. strain JC444.</title>
        <authorList>
            <person name="Shivani Y."/>
            <person name="Subhash Y."/>
            <person name="Sasikala C."/>
            <person name="Ramana C."/>
        </authorList>
    </citation>
    <scope>NUCLEOTIDE SEQUENCE [LARGE SCALE GENOMIC DNA]</scope>
    <source>
        <strain evidence="3 4">JC444</strain>
    </source>
</reference>
<evidence type="ECO:0000313" key="4">
    <source>
        <dbReference type="Proteomes" id="UP000192343"/>
    </source>
</evidence>
<keyword evidence="4" id="KW-1185">Reference proteome</keyword>